<gene>
    <name evidence="3" type="ORF">HNQ58_001313</name>
</gene>
<feature type="domain" description="YdbS-like PH" evidence="2">
    <location>
        <begin position="81"/>
        <end position="158"/>
    </location>
</feature>
<feature type="transmembrane region" description="Helical" evidence="1">
    <location>
        <begin position="30"/>
        <end position="50"/>
    </location>
</feature>
<comment type="caution">
    <text evidence="3">The sequence shown here is derived from an EMBL/GenBank/DDBJ whole genome shotgun (WGS) entry which is preliminary data.</text>
</comment>
<evidence type="ECO:0000256" key="1">
    <source>
        <dbReference type="SAM" id="Phobius"/>
    </source>
</evidence>
<dbReference type="RefSeq" id="WP_183948107.1">
    <property type="nucleotide sequence ID" value="NZ_JACHHX010000007.1"/>
</dbReference>
<dbReference type="PANTHER" id="PTHR34473">
    <property type="entry name" value="UPF0699 TRANSMEMBRANE PROTEIN YDBS"/>
    <property type="match status" value="1"/>
</dbReference>
<dbReference type="EMBL" id="JACHHX010000007">
    <property type="protein sequence ID" value="MBB5015415.1"/>
    <property type="molecule type" value="Genomic_DNA"/>
</dbReference>
<accession>A0A7W7XZR7</accession>
<keyword evidence="1" id="KW-1133">Transmembrane helix</keyword>
<evidence type="ECO:0000313" key="3">
    <source>
        <dbReference type="EMBL" id="MBB5015415.1"/>
    </source>
</evidence>
<reference evidence="3 4" key="1">
    <citation type="submission" date="2020-08" db="EMBL/GenBank/DDBJ databases">
        <title>Genomic Encyclopedia of Type Strains, Phase IV (KMG-IV): sequencing the most valuable type-strain genomes for metagenomic binning, comparative biology and taxonomic classification.</title>
        <authorList>
            <person name="Goeker M."/>
        </authorList>
    </citation>
    <scope>NUCLEOTIDE SEQUENCE [LARGE SCALE GENOMIC DNA]</scope>
    <source>
        <strain evidence="3 4">DSM 25897</strain>
    </source>
</reference>
<keyword evidence="1" id="KW-0812">Transmembrane</keyword>
<dbReference type="Proteomes" id="UP000519004">
    <property type="component" value="Unassembled WGS sequence"/>
</dbReference>
<dbReference type="Pfam" id="PF03703">
    <property type="entry name" value="bPH_2"/>
    <property type="match status" value="1"/>
</dbReference>
<name>A0A7W7XZR7_9GAMM</name>
<dbReference type="InterPro" id="IPR005182">
    <property type="entry name" value="YdbS-like_PH"/>
</dbReference>
<proteinExistence type="predicted"/>
<evidence type="ECO:0000259" key="2">
    <source>
        <dbReference type="Pfam" id="PF03703"/>
    </source>
</evidence>
<dbReference type="PANTHER" id="PTHR34473:SF3">
    <property type="entry name" value="TRANSMEMBRANE PROTEIN-RELATED"/>
    <property type="match status" value="1"/>
</dbReference>
<evidence type="ECO:0000313" key="4">
    <source>
        <dbReference type="Proteomes" id="UP000519004"/>
    </source>
</evidence>
<organism evidence="3 4">
    <name type="scientific">Rehaibacterium terrae</name>
    <dbReference type="NCBI Taxonomy" id="1341696"/>
    <lineage>
        <taxon>Bacteria</taxon>
        <taxon>Pseudomonadati</taxon>
        <taxon>Pseudomonadota</taxon>
        <taxon>Gammaproteobacteria</taxon>
        <taxon>Lysobacterales</taxon>
        <taxon>Lysobacteraceae</taxon>
        <taxon>Rehaibacterium</taxon>
    </lineage>
</organism>
<keyword evidence="1" id="KW-0472">Membrane</keyword>
<sequence length="171" mass="18810">MHETTEATPTSRPTPDWEALPPPARWAFRLGLAGWAALPLIAAVVTGLVLRLRGEWLPPALLAAGLLMLAHAWVYGGLSHRRTRYRLDDDGLRIRRGVCWQGETLVPRSRVQHLDLERGPLERRLGLATLVLHTAGTRMSAVRLPGLDAARARALRDALVDREAGADDDAL</sequence>
<keyword evidence="4" id="KW-1185">Reference proteome</keyword>
<protein>
    <recommendedName>
        <fullName evidence="2">YdbS-like PH domain-containing protein</fullName>
    </recommendedName>
</protein>
<dbReference type="AlphaFoldDB" id="A0A7W7XZR7"/>
<feature type="transmembrane region" description="Helical" evidence="1">
    <location>
        <begin position="56"/>
        <end position="76"/>
    </location>
</feature>